<dbReference type="Proteomes" id="UP000277811">
    <property type="component" value="Unassembled WGS sequence"/>
</dbReference>
<gene>
    <name evidence="2" type="ORF">LUCI_0820</name>
</gene>
<evidence type="ECO:0000313" key="3">
    <source>
        <dbReference type="Proteomes" id="UP000277811"/>
    </source>
</evidence>
<dbReference type="EMBL" id="UPPP01000057">
    <property type="protein sequence ID" value="VBB05610.1"/>
    <property type="molecule type" value="Genomic_DNA"/>
</dbReference>
<organism evidence="2 3">
    <name type="scientific">Lucifera butyrica</name>
    <dbReference type="NCBI Taxonomy" id="1351585"/>
    <lineage>
        <taxon>Bacteria</taxon>
        <taxon>Bacillati</taxon>
        <taxon>Bacillota</taxon>
        <taxon>Negativicutes</taxon>
        <taxon>Veillonellales</taxon>
        <taxon>Veillonellaceae</taxon>
        <taxon>Lucifera</taxon>
    </lineage>
</organism>
<feature type="chain" id="PRO_5019812428" evidence="1">
    <location>
        <begin position="22"/>
        <end position="184"/>
    </location>
</feature>
<keyword evidence="1" id="KW-0732">Signal</keyword>
<name>A0A498R475_9FIRM</name>
<dbReference type="RefSeq" id="WP_122626592.1">
    <property type="nucleotide sequence ID" value="NZ_UPPP01000057.1"/>
</dbReference>
<protein>
    <submittedName>
        <fullName evidence="2">Uncharacterized protein</fullName>
    </submittedName>
</protein>
<sequence>MRKLIVLVLLLLNLTATTVLAAPDEQEIASSFHDLVTKHINGYKEDPRVMIYFIPGNISPTVKEGWRKSKCVVTENYSYAIQKPASKTGQYTGFLIYEMYIFVSPAQPTKELAEATETFNKNVTPGVYKISFSYQDGKWVPLKYQEQVRAERTVPPVWLTITPNPLSTHFKRLIIRDSGNLDNL</sequence>
<evidence type="ECO:0000256" key="1">
    <source>
        <dbReference type="SAM" id="SignalP"/>
    </source>
</evidence>
<accession>A0A498R475</accession>
<dbReference type="OrthoDB" id="1682164at2"/>
<proteinExistence type="predicted"/>
<feature type="signal peptide" evidence="1">
    <location>
        <begin position="1"/>
        <end position="21"/>
    </location>
</feature>
<reference evidence="2 3" key="1">
    <citation type="submission" date="2018-06" db="EMBL/GenBank/DDBJ databases">
        <authorList>
            <person name="Strepis N."/>
        </authorList>
    </citation>
    <scope>NUCLEOTIDE SEQUENCE [LARGE SCALE GENOMIC DNA]</scope>
    <source>
        <strain evidence="2">LUCI</strain>
    </source>
</reference>
<evidence type="ECO:0000313" key="2">
    <source>
        <dbReference type="EMBL" id="VBB05610.1"/>
    </source>
</evidence>
<dbReference type="AlphaFoldDB" id="A0A498R475"/>
<keyword evidence="3" id="KW-1185">Reference proteome</keyword>